<protein>
    <recommendedName>
        <fullName evidence="2">Calcineurin-like phosphoesterase domain-containing protein</fullName>
    </recommendedName>
</protein>
<reference evidence="1" key="1">
    <citation type="journal article" date="2015" name="Nature">
        <title>Complex archaea that bridge the gap between prokaryotes and eukaryotes.</title>
        <authorList>
            <person name="Spang A."/>
            <person name="Saw J.H."/>
            <person name="Jorgensen S.L."/>
            <person name="Zaremba-Niedzwiedzka K."/>
            <person name="Martijn J."/>
            <person name="Lind A.E."/>
            <person name="van Eijk R."/>
            <person name="Schleper C."/>
            <person name="Guy L."/>
            <person name="Ettema T.J."/>
        </authorList>
    </citation>
    <scope>NUCLEOTIDE SEQUENCE</scope>
</reference>
<proteinExistence type="predicted"/>
<gene>
    <name evidence="1" type="ORF">LCGC14_1517530</name>
</gene>
<name>A0A0F9M0S5_9ZZZZ</name>
<evidence type="ECO:0000313" key="1">
    <source>
        <dbReference type="EMBL" id="KKM62847.1"/>
    </source>
</evidence>
<organism evidence="1">
    <name type="scientific">marine sediment metagenome</name>
    <dbReference type="NCBI Taxonomy" id="412755"/>
    <lineage>
        <taxon>unclassified sequences</taxon>
        <taxon>metagenomes</taxon>
        <taxon>ecological metagenomes</taxon>
    </lineage>
</organism>
<accession>A0A0F9M0S5</accession>
<evidence type="ECO:0008006" key="2">
    <source>
        <dbReference type="Google" id="ProtNLM"/>
    </source>
</evidence>
<sequence>MFTIKPERKQFIVYSDNRNTGFKKNQIHRKLLKLIKKKQKDLILHVGDIVFWCNQHKIGQQ</sequence>
<dbReference type="EMBL" id="LAZR01011215">
    <property type="protein sequence ID" value="KKM62847.1"/>
    <property type="molecule type" value="Genomic_DNA"/>
</dbReference>
<comment type="caution">
    <text evidence="1">The sequence shown here is derived from an EMBL/GenBank/DDBJ whole genome shotgun (WGS) entry which is preliminary data.</text>
</comment>
<dbReference type="AlphaFoldDB" id="A0A0F9M0S5"/>